<dbReference type="PANTHER" id="PTHR23162:SF7">
    <property type="entry name" value="PROTEIN BCAP"/>
    <property type="match status" value="1"/>
</dbReference>
<feature type="coiled-coil region" evidence="8">
    <location>
        <begin position="103"/>
        <end position="183"/>
    </location>
</feature>
<evidence type="ECO:0000256" key="5">
    <source>
        <dbReference type="ARBA" id="ARBA00023054"/>
    </source>
</evidence>
<feature type="coiled-coil region" evidence="8">
    <location>
        <begin position="343"/>
        <end position="405"/>
    </location>
</feature>
<evidence type="ECO:0000256" key="6">
    <source>
        <dbReference type="ARBA" id="ARBA00023212"/>
    </source>
</evidence>
<dbReference type="Proteomes" id="UP000694393">
    <property type="component" value="Unplaced"/>
</dbReference>
<keyword evidence="10" id="KW-1185">Reference proteome</keyword>
<evidence type="ECO:0000256" key="7">
    <source>
        <dbReference type="ARBA" id="ARBA00023273"/>
    </source>
</evidence>
<comment type="subcellular location">
    <subcellularLocation>
        <location evidence="2">Cell projection</location>
        <location evidence="2">Cilium</location>
    </subcellularLocation>
    <subcellularLocation>
        <location evidence="1">Cytoplasm</location>
        <location evidence="1">Cytoskeleton</location>
        <location evidence="1">Microtubule organizing center</location>
        <location evidence="1">Centrosome</location>
        <location evidence="1">Centriole</location>
    </subcellularLocation>
</comment>
<protein>
    <submittedName>
        <fullName evidence="9">Outer dense fiber of sperm tails 2 like</fullName>
    </submittedName>
</protein>
<dbReference type="GO" id="GO:0005814">
    <property type="term" value="C:centriole"/>
    <property type="evidence" value="ECO:0007669"/>
    <property type="project" value="UniProtKB-SubCell"/>
</dbReference>
<dbReference type="InterPro" id="IPR026099">
    <property type="entry name" value="Odf2-rel"/>
</dbReference>
<name>A0A8C8RCY4_9SAUR</name>
<keyword evidence="4" id="KW-0963">Cytoplasm</keyword>
<evidence type="ECO:0000256" key="1">
    <source>
        <dbReference type="ARBA" id="ARBA00004114"/>
    </source>
</evidence>
<feature type="coiled-coil region" evidence="8">
    <location>
        <begin position="219"/>
        <end position="306"/>
    </location>
</feature>
<dbReference type="PANTHER" id="PTHR23162">
    <property type="entry name" value="OUTER DENSE FIBER OF SPERM TAILS 2"/>
    <property type="match status" value="1"/>
</dbReference>
<accession>A0A8C8RCY4</accession>
<evidence type="ECO:0000256" key="3">
    <source>
        <dbReference type="ARBA" id="ARBA00009316"/>
    </source>
</evidence>
<keyword evidence="7" id="KW-0966">Cell projection</keyword>
<evidence type="ECO:0000256" key="8">
    <source>
        <dbReference type="SAM" id="Coils"/>
    </source>
</evidence>
<keyword evidence="6" id="KW-0206">Cytoskeleton</keyword>
<dbReference type="GO" id="GO:0036064">
    <property type="term" value="C:ciliary basal body"/>
    <property type="evidence" value="ECO:0007669"/>
    <property type="project" value="TreeGrafter"/>
</dbReference>
<dbReference type="AlphaFoldDB" id="A0A8C8RCY4"/>
<evidence type="ECO:0000256" key="2">
    <source>
        <dbReference type="ARBA" id="ARBA00004138"/>
    </source>
</evidence>
<reference evidence="9" key="1">
    <citation type="submission" date="2025-08" db="UniProtKB">
        <authorList>
            <consortium name="Ensembl"/>
        </authorList>
    </citation>
    <scope>IDENTIFICATION</scope>
</reference>
<organism evidence="9 10">
    <name type="scientific">Pelusios castaneus</name>
    <name type="common">West African mud turtle</name>
    <dbReference type="NCBI Taxonomy" id="367368"/>
    <lineage>
        <taxon>Eukaryota</taxon>
        <taxon>Metazoa</taxon>
        <taxon>Chordata</taxon>
        <taxon>Craniata</taxon>
        <taxon>Vertebrata</taxon>
        <taxon>Euteleostomi</taxon>
        <taxon>Archelosauria</taxon>
        <taxon>Testudinata</taxon>
        <taxon>Testudines</taxon>
        <taxon>Pleurodira</taxon>
        <taxon>Pelomedusidae</taxon>
        <taxon>Pelusios</taxon>
    </lineage>
</organism>
<comment type="similarity">
    <text evidence="3">Belongs to the ODF2 family.</text>
</comment>
<dbReference type="GO" id="GO:1902018">
    <property type="term" value="P:negative regulation of cilium assembly"/>
    <property type="evidence" value="ECO:0007669"/>
    <property type="project" value="TreeGrafter"/>
</dbReference>
<evidence type="ECO:0000313" key="9">
    <source>
        <dbReference type="Ensembl" id="ENSPCEP00000003156.1"/>
    </source>
</evidence>
<keyword evidence="5 8" id="KW-0175">Coiled coil</keyword>
<reference evidence="9" key="2">
    <citation type="submission" date="2025-09" db="UniProtKB">
        <authorList>
            <consortium name="Ensembl"/>
        </authorList>
    </citation>
    <scope>IDENTIFICATION</scope>
</reference>
<proteinExistence type="inferred from homology"/>
<dbReference type="GO" id="GO:0005813">
    <property type="term" value="C:centrosome"/>
    <property type="evidence" value="ECO:0007669"/>
    <property type="project" value="TreeGrafter"/>
</dbReference>
<sequence>SLSISLTGTYSYCVLCVFEQELSTFVSSFRTVCNLSTSDMIKISKQEDLLIKELETFKHVKGLLLHLLRETEQCDNTMYAFISFVQASAPKADHLSKSVEAVHAHLQCQIQKKEAENYQLKAKIQTLERKISEWKLRIGEHKHQILTVKETNEQKKKALKKAARAQKQRAKHFEASVENLTSKIRKREIKLSEVLSASSVWKNHHEKAVEEKTGLEVQTETLKKQVTNLLEDLKKIQDHGRNSNEKIREKLNSVNSENANIYLENAKLKALLAALEDNTVSVEAELLTLQEEVKQQGNLAEQYKTQVTNRPGRLKYQFYMDDNNRFLRNHSLEEENCNIQKKYEYLKRQLEKMDIQNEELAHQLANKEESLQLSKLQIQKKLAEYDALARQLEAALEEGRKKESEEVEKMLSKERALQTKILVLETELRERQEEQKRLVFKLNSKQQEVRLKELEHNLQKSENQNHSIQNYVQFLKTSYVTMFG</sequence>
<feature type="coiled-coil region" evidence="8">
    <location>
        <begin position="444"/>
        <end position="471"/>
    </location>
</feature>
<dbReference type="Ensembl" id="ENSPCET00000003265.1">
    <property type="protein sequence ID" value="ENSPCEP00000003156.1"/>
    <property type="gene ID" value="ENSPCEG00000002538.1"/>
</dbReference>
<evidence type="ECO:0000256" key="4">
    <source>
        <dbReference type="ARBA" id="ARBA00022490"/>
    </source>
</evidence>
<evidence type="ECO:0000313" key="10">
    <source>
        <dbReference type="Proteomes" id="UP000694393"/>
    </source>
</evidence>